<dbReference type="Pfam" id="PF02734">
    <property type="entry name" value="Dak2"/>
    <property type="match status" value="1"/>
</dbReference>
<dbReference type="Pfam" id="PF21645">
    <property type="entry name" value="FakA-like_M"/>
    <property type="match status" value="1"/>
</dbReference>
<name>A0A0R2HC43_9FIRM</name>
<dbReference type="InterPro" id="IPR048394">
    <property type="entry name" value="FakA-like_M"/>
</dbReference>
<reference evidence="2 3" key="1">
    <citation type="journal article" date="2015" name="Genome Announc.">
        <title>Expanding the biotechnology potential of lactobacilli through comparative genomics of 213 strains and associated genera.</title>
        <authorList>
            <person name="Sun Z."/>
            <person name="Harris H.M."/>
            <person name="McCann A."/>
            <person name="Guo C."/>
            <person name="Argimon S."/>
            <person name="Zhang W."/>
            <person name="Yang X."/>
            <person name="Jeffery I.B."/>
            <person name="Cooney J.C."/>
            <person name="Kagawa T.F."/>
            <person name="Liu W."/>
            <person name="Song Y."/>
            <person name="Salvetti E."/>
            <person name="Wrobel A."/>
            <person name="Rasinkangas P."/>
            <person name="Parkhill J."/>
            <person name="Rea M.C."/>
            <person name="O'Sullivan O."/>
            <person name="Ritari J."/>
            <person name="Douillard F.P."/>
            <person name="Paul Ross R."/>
            <person name="Yang R."/>
            <person name="Briner A.E."/>
            <person name="Felis G.E."/>
            <person name="de Vos W.M."/>
            <person name="Barrangou R."/>
            <person name="Klaenhammer T.R."/>
            <person name="Caufield P.W."/>
            <person name="Cui Y."/>
            <person name="Zhang H."/>
            <person name="O'Toole P.W."/>
        </authorList>
    </citation>
    <scope>NUCLEOTIDE SEQUENCE [LARGE SCALE GENOMIC DNA]</scope>
    <source>
        <strain evidence="2 3">DSM 20405</strain>
    </source>
</reference>
<gene>
    <name evidence="2" type="ORF">IV49_GL001912</name>
</gene>
<dbReference type="EMBL" id="JQBL01000007">
    <property type="protein sequence ID" value="KRN50593.1"/>
    <property type="molecule type" value="Genomic_DNA"/>
</dbReference>
<evidence type="ECO:0000313" key="3">
    <source>
        <dbReference type="Proteomes" id="UP000051841"/>
    </source>
</evidence>
<accession>A0A0R2HC43</accession>
<dbReference type="PATRIC" id="fig|1410657.5.peg.1973"/>
<dbReference type="SMART" id="SM01121">
    <property type="entry name" value="Dak1_2"/>
    <property type="match status" value="1"/>
</dbReference>
<dbReference type="PROSITE" id="PS51480">
    <property type="entry name" value="DHAL"/>
    <property type="match status" value="1"/>
</dbReference>
<comment type="caution">
    <text evidence="2">The sequence shown here is derived from an EMBL/GenBank/DDBJ whole genome shotgun (WGS) entry which is preliminary data.</text>
</comment>
<dbReference type="NCBIfam" id="TIGR03599">
    <property type="entry name" value="YloV"/>
    <property type="match status" value="1"/>
</dbReference>
<dbReference type="PANTHER" id="PTHR33434">
    <property type="entry name" value="DEGV DOMAIN-CONTAINING PROTEIN DR_1986-RELATED"/>
    <property type="match status" value="1"/>
</dbReference>
<evidence type="ECO:0000259" key="1">
    <source>
        <dbReference type="PROSITE" id="PS51480"/>
    </source>
</evidence>
<dbReference type="SMART" id="SM01120">
    <property type="entry name" value="Dak2"/>
    <property type="match status" value="1"/>
</dbReference>
<organism evidence="2 3">
    <name type="scientific">Kandleria vitulina DSM 20405</name>
    <dbReference type="NCBI Taxonomy" id="1410657"/>
    <lineage>
        <taxon>Bacteria</taxon>
        <taxon>Bacillati</taxon>
        <taxon>Bacillota</taxon>
        <taxon>Erysipelotrichia</taxon>
        <taxon>Erysipelotrichales</taxon>
        <taxon>Coprobacillaceae</taxon>
        <taxon>Kandleria</taxon>
    </lineage>
</organism>
<feature type="domain" description="DhaL" evidence="1">
    <location>
        <begin position="11"/>
        <end position="203"/>
    </location>
</feature>
<dbReference type="PANTHER" id="PTHR33434:SF4">
    <property type="entry name" value="PHOSPHATASE PROTEIN"/>
    <property type="match status" value="1"/>
</dbReference>
<dbReference type="Gene3D" id="1.25.40.340">
    <property type="match status" value="1"/>
</dbReference>
<dbReference type="InterPro" id="IPR004007">
    <property type="entry name" value="DhaL_dom"/>
</dbReference>
<dbReference type="GO" id="GO:0006071">
    <property type="term" value="P:glycerol metabolic process"/>
    <property type="evidence" value="ECO:0007669"/>
    <property type="project" value="InterPro"/>
</dbReference>
<keyword evidence="3" id="KW-1185">Reference proteome</keyword>
<proteinExistence type="predicted"/>
<evidence type="ECO:0000313" key="2">
    <source>
        <dbReference type="EMBL" id="KRN50593.1"/>
    </source>
</evidence>
<dbReference type="GO" id="GO:0004371">
    <property type="term" value="F:glycerone kinase activity"/>
    <property type="evidence" value="ECO:0007669"/>
    <property type="project" value="InterPro"/>
</dbReference>
<protein>
    <submittedName>
        <fullName evidence="2">DAK2 domain protein</fullName>
    </submittedName>
</protein>
<sequence length="548" mass="59775">MEEVMKIIDGKMFRQMIVTGATVLHNNHPEIDALNVFPVPDGDTGTNMSLTFTSGATEVERLQSERVDEIAKTLSKGLLMGARGNSGVILSQIFRGVSKSLKGKETANANDLADAFMQGSKVAYKAVMKPTEGTILTVIRESAEAAKAYVTEDMEIEDYFSYFVKAANESLDRTPELLPVLKEVGVVDSGGAGLLLVLTGFMSALAGEEIERVDINEEEVKNQQALERAEKAGIKANFGYRTEFMLDIAEGKESAFNAENFQNELERIPGERITIVQDGNIVRAKLYTKKPGNALNIAQRFGEFLTVDIENPNAKDVEKKEIVEEVPEKDIAVISVAAGSGIKATFEELHCDHVVSGGQTMNPATEDLVKAIRGVHAKHVIVLPNNSNIVMTAQQAATVLEDEIDVIVIPTKTIPQGLSACIMFNPEASLEDNVSEMKDAMENVKTGQVTFAVRDTNIDGVEVTANQYMALCNKTITACVPEKMDALKKSLEGLVDDDSEIITLICGEDVTDEEKEEAQAYIEETYEDAELEMIDGLQPVYSFIIGVE</sequence>
<dbReference type="InterPro" id="IPR019986">
    <property type="entry name" value="YloV-like"/>
</dbReference>
<dbReference type="InterPro" id="IPR050270">
    <property type="entry name" value="DegV_domain_contain"/>
</dbReference>
<dbReference type="AlphaFoldDB" id="A0A0R2HC43"/>
<dbReference type="InterPro" id="IPR036117">
    <property type="entry name" value="DhaL_dom_sf"/>
</dbReference>
<dbReference type="SUPFAM" id="SSF101473">
    <property type="entry name" value="DhaL-like"/>
    <property type="match status" value="1"/>
</dbReference>
<dbReference type="Proteomes" id="UP000051841">
    <property type="component" value="Unassembled WGS sequence"/>
</dbReference>
<dbReference type="Pfam" id="PF13684">
    <property type="entry name" value="FakA-like_C"/>
    <property type="match status" value="1"/>
</dbReference>
<dbReference type="InterPro" id="IPR033470">
    <property type="entry name" value="FakA-like_C"/>
</dbReference>